<dbReference type="AlphaFoldDB" id="A0A9K3GN74"/>
<protein>
    <submittedName>
        <fullName evidence="2">Uncharacterized protein</fullName>
    </submittedName>
</protein>
<gene>
    <name evidence="2" type="ORF">KIPB_010812</name>
</gene>
<dbReference type="EMBL" id="BDIP01004158">
    <property type="protein sequence ID" value="GIQ88541.1"/>
    <property type="molecule type" value="Genomic_DNA"/>
</dbReference>
<sequence>MARRKAGRHVAHKKTVASKKHEVKEDASIMERVTDMEEKLTGKLGNITGAEEIMWLVSLVFGVWYLLAKLQDRSGPLGDLVDASLLQTDVERMTALLEHSVSAPLPPDAEEGVEAVVLTAYTLPSPASEAMTNVLQGVADYFNESVSHPGSSAVLLSHDQTAISTVPRGGEYKNESLISVKAPAEALLISVSPK</sequence>
<reference evidence="2 3" key="1">
    <citation type="journal article" date="2018" name="PLoS ONE">
        <title>The draft genome of Kipferlia bialata reveals reductive genome evolution in fornicate parasites.</title>
        <authorList>
            <person name="Tanifuji G."/>
            <person name="Takabayashi S."/>
            <person name="Kume K."/>
            <person name="Takagi M."/>
            <person name="Nakayama T."/>
            <person name="Kamikawa R."/>
            <person name="Inagaki Y."/>
            <person name="Hashimoto T."/>
        </authorList>
    </citation>
    <scope>NUCLEOTIDE SEQUENCE [LARGE SCALE GENOMIC DNA]</scope>
    <source>
        <strain evidence="2">NY0173</strain>
    </source>
</reference>
<keyword evidence="3" id="KW-1185">Reference proteome</keyword>
<feature type="compositionally biased region" description="Basic residues" evidence="1">
    <location>
        <begin position="1"/>
        <end position="18"/>
    </location>
</feature>
<feature type="region of interest" description="Disordered" evidence="1">
    <location>
        <begin position="1"/>
        <end position="23"/>
    </location>
</feature>
<evidence type="ECO:0000313" key="3">
    <source>
        <dbReference type="Proteomes" id="UP000265618"/>
    </source>
</evidence>
<name>A0A9K3GN74_9EUKA</name>
<evidence type="ECO:0000313" key="2">
    <source>
        <dbReference type="EMBL" id="GIQ88541.1"/>
    </source>
</evidence>
<comment type="caution">
    <text evidence="2">The sequence shown here is derived from an EMBL/GenBank/DDBJ whole genome shotgun (WGS) entry which is preliminary data.</text>
</comment>
<accession>A0A9K3GN74</accession>
<organism evidence="2 3">
    <name type="scientific">Kipferlia bialata</name>
    <dbReference type="NCBI Taxonomy" id="797122"/>
    <lineage>
        <taxon>Eukaryota</taxon>
        <taxon>Metamonada</taxon>
        <taxon>Carpediemonas-like organisms</taxon>
        <taxon>Kipferlia</taxon>
    </lineage>
</organism>
<feature type="non-terminal residue" evidence="2">
    <location>
        <position position="1"/>
    </location>
</feature>
<dbReference type="Proteomes" id="UP000265618">
    <property type="component" value="Unassembled WGS sequence"/>
</dbReference>
<evidence type="ECO:0000256" key="1">
    <source>
        <dbReference type="SAM" id="MobiDB-lite"/>
    </source>
</evidence>
<proteinExistence type="predicted"/>